<protein>
    <submittedName>
        <fullName evidence="2">Uncharacterized protein</fullName>
    </submittedName>
</protein>
<evidence type="ECO:0000256" key="1">
    <source>
        <dbReference type="SAM" id="Phobius"/>
    </source>
</evidence>
<dbReference type="EMBL" id="LYPC01000028">
    <property type="protein sequence ID" value="OCT10975.1"/>
    <property type="molecule type" value="Genomic_DNA"/>
</dbReference>
<dbReference type="AlphaFoldDB" id="A0A1C0ZSC0"/>
<comment type="caution">
    <text evidence="2">The sequence shown here is derived from an EMBL/GenBank/DDBJ whole genome shotgun (WGS) entry which is preliminary data.</text>
</comment>
<dbReference type="STRING" id="512399.A8709_04530"/>
<gene>
    <name evidence="2" type="ORF">A8709_04530</name>
</gene>
<evidence type="ECO:0000313" key="2">
    <source>
        <dbReference type="EMBL" id="OCT10975.1"/>
    </source>
</evidence>
<feature type="transmembrane region" description="Helical" evidence="1">
    <location>
        <begin position="37"/>
        <end position="57"/>
    </location>
</feature>
<dbReference type="OrthoDB" id="2621664at2"/>
<reference evidence="3" key="1">
    <citation type="submission" date="2016-05" db="EMBL/GenBank/DDBJ databases">
        <title>Paenibacillus oryzae. sp. nov., isolated from the rice root.</title>
        <authorList>
            <person name="Zhang J."/>
            <person name="Zhang X."/>
        </authorList>
    </citation>
    <scope>NUCLEOTIDE SEQUENCE [LARGE SCALE GENOMIC DNA]</scope>
    <source>
        <strain evidence="3">KCTC13222</strain>
    </source>
</reference>
<accession>A0A1C0ZSC0</accession>
<keyword evidence="1" id="KW-0472">Membrane</keyword>
<feature type="transmembrane region" description="Helical" evidence="1">
    <location>
        <begin position="7"/>
        <end position="25"/>
    </location>
</feature>
<organism evidence="2 3">
    <name type="scientific">Paenibacillus pectinilyticus</name>
    <dbReference type="NCBI Taxonomy" id="512399"/>
    <lineage>
        <taxon>Bacteria</taxon>
        <taxon>Bacillati</taxon>
        <taxon>Bacillota</taxon>
        <taxon>Bacilli</taxon>
        <taxon>Bacillales</taxon>
        <taxon>Paenibacillaceae</taxon>
        <taxon>Paenibacillus</taxon>
    </lineage>
</organism>
<proteinExistence type="predicted"/>
<keyword evidence="3" id="KW-1185">Reference proteome</keyword>
<name>A0A1C0ZSC0_9BACL</name>
<dbReference type="PROSITE" id="PS51257">
    <property type="entry name" value="PROKAR_LIPOPROTEIN"/>
    <property type="match status" value="1"/>
</dbReference>
<keyword evidence="1" id="KW-1133">Transmembrane helix</keyword>
<keyword evidence="1" id="KW-0812">Transmembrane</keyword>
<sequence>MKWTFSYLGAVASLGCMLLICWFLFWNPYSETAASRGTIGILLAMLLLPAMLGLIGSLTMKHRLIYIAFFWSLPYGLYFSVASLPSIWNLFIIVLALYLVSAIQIGKVRIRS</sequence>
<dbReference type="RefSeq" id="WP_065857586.1">
    <property type="nucleotide sequence ID" value="NZ_LYPC01000028.1"/>
</dbReference>
<dbReference type="Proteomes" id="UP000093309">
    <property type="component" value="Unassembled WGS sequence"/>
</dbReference>
<feature type="transmembrane region" description="Helical" evidence="1">
    <location>
        <begin position="87"/>
        <end position="106"/>
    </location>
</feature>
<evidence type="ECO:0000313" key="3">
    <source>
        <dbReference type="Proteomes" id="UP000093309"/>
    </source>
</evidence>
<feature type="transmembrane region" description="Helical" evidence="1">
    <location>
        <begin position="64"/>
        <end position="81"/>
    </location>
</feature>